<sequence length="458" mass="49679">MSSRYPRLTAEDLLNLAVESPRTPMHMAALAVLAPGRRSHVPLAALRARVERRLAAAPRLRQIIHRPWSPGGRPLWIDDPDFAVARHVHQVAAPPPGDEPALLRLTERLMMPLLDRAHPLWRLWLVTGPAGEAVAVVLVLHHVVTDGLGAIRLVSALLNGPESTAPWLPEPAPPWRDVVLDNVRCRRNPIRDDPRSRRIRARWPGGRWPAAGILRRARGAPRTSLNGPVGREHRLAVLRVDLADARRAAHRHGATINDLVLALATGGLRALLRGRHEPVDGVRLHTSVAVSLRPGNAAGPATGNRAGGFLVRLPVCEPDPGARLREIARETGRAKREQAADAGNRLLTLLSRLGVARWFALHQHLVNLVESDLIGPAEPVRVLGLPVQDIVPVGSLAGNLAVSVLAMSYAGRLSITVQADAGRFPDLPVMMAGMCKDWTVLDPGARTGGVSHTLRQRS</sequence>
<evidence type="ECO:0000256" key="8">
    <source>
        <dbReference type="ARBA" id="ARBA00023098"/>
    </source>
</evidence>
<evidence type="ECO:0000259" key="12">
    <source>
        <dbReference type="Pfam" id="PF06974"/>
    </source>
</evidence>
<proteinExistence type="inferred from homology"/>
<dbReference type="AlphaFoldDB" id="A0AAE4CYJ0"/>
<keyword evidence="6" id="KW-0808">Transferase</keyword>
<evidence type="ECO:0000256" key="6">
    <source>
        <dbReference type="ARBA" id="ARBA00022679"/>
    </source>
</evidence>
<evidence type="ECO:0000313" key="13">
    <source>
        <dbReference type="EMBL" id="MDR7327643.1"/>
    </source>
</evidence>
<evidence type="ECO:0000259" key="11">
    <source>
        <dbReference type="Pfam" id="PF03007"/>
    </source>
</evidence>
<feature type="domain" description="O-acyltransferase WSD1 C-terminal" evidence="12">
    <location>
        <begin position="303"/>
        <end position="432"/>
    </location>
</feature>
<evidence type="ECO:0000256" key="10">
    <source>
        <dbReference type="ARBA" id="ARBA00048109"/>
    </source>
</evidence>
<evidence type="ECO:0000313" key="14">
    <source>
        <dbReference type="Proteomes" id="UP001183629"/>
    </source>
</evidence>
<dbReference type="RefSeq" id="WP_310425191.1">
    <property type="nucleotide sequence ID" value="NZ_JAVDYC010000001.1"/>
</dbReference>
<keyword evidence="8" id="KW-0443">Lipid metabolism</keyword>
<comment type="caution">
    <text evidence="13">The sequence shown here is derived from an EMBL/GenBank/DDBJ whole genome shotgun (WGS) entry which is preliminary data.</text>
</comment>
<organism evidence="13 14">
    <name type="scientific">Catenuloplanes niger</name>
    <dbReference type="NCBI Taxonomy" id="587534"/>
    <lineage>
        <taxon>Bacteria</taxon>
        <taxon>Bacillati</taxon>
        <taxon>Actinomycetota</taxon>
        <taxon>Actinomycetes</taxon>
        <taxon>Micromonosporales</taxon>
        <taxon>Micromonosporaceae</taxon>
        <taxon>Catenuloplanes</taxon>
    </lineage>
</organism>
<keyword evidence="9 13" id="KW-0012">Acyltransferase</keyword>
<feature type="domain" description="O-acyltransferase WSD1-like N-terminal" evidence="11">
    <location>
        <begin position="8"/>
        <end position="260"/>
    </location>
</feature>
<dbReference type="PANTHER" id="PTHR31650:SF1">
    <property type="entry name" value="WAX ESTER SYNTHASE_DIACYLGLYCEROL ACYLTRANSFERASE 4-RELATED"/>
    <property type="match status" value="1"/>
</dbReference>
<keyword evidence="14" id="KW-1185">Reference proteome</keyword>
<reference evidence="13 14" key="1">
    <citation type="submission" date="2023-07" db="EMBL/GenBank/DDBJ databases">
        <title>Sequencing the genomes of 1000 actinobacteria strains.</title>
        <authorList>
            <person name="Klenk H.-P."/>
        </authorList>
    </citation>
    <scope>NUCLEOTIDE SEQUENCE [LARGE SCALE GENOMIC DNA]</scope>
    <source>
        <strain evidence="13 14">DSM 44711</strain>
    </source>
</reference>
<dbReference type="GO" id="GO:0006071">
    <property type="term" value="P:glycerol metabolic process"/>
    <property type="evidence" value="ECO:0007669"/>
    <property type="project" value="UniProtKB-KW"/>
</dbReference>
<name>A0AAE4CYJ0_9ACTN</name>
<dbReference type="Gene3D" id="3.30.559.30">
    <property type="entry name" value="Nonribosomal peptide synthetase, condensation domain"/>
    <property type="match status" value="1"/>
</dbReference>
<dbReference type="GO" id="GO:0071731">
    <property type="term" value="P:response to nitric oxide"/>
    <property type="evidence" value="ECO:0007669"/>
    <property type="project" value="TreeGrafter"/>
</dbReference>
<comment type="similarity">
    <text evidence="3">Belongs to the long-chain O-acyltransferase family.</text>
</comment>
<dbReference type="PANTHER" id="PTHR31650">
    <property type="entry name" value="O-ACYLTRANSFERASE (WSD1-LIKE) FAMILY PROTEIN"/>
    <property type="match status" value="1"/>
</dbReference>
<dbReference type="SUPFAM" id="SSF52777">
    <property type="entry name" value="CoA-dependent acyltransferases"/>
    <property type="match status" value="2"/>
</dbReference>
<evidence type="ECO:0000256" key="5">
    <source>
        <dbReference type="ARBA" id="ARBA00022516"/>
    </source>
</evidence>
<dbReference type="InterPro" id="IPR045034">
    <property type="entry name" value="O-acyltransferase_WSD1-like"/>
</dbReference>
<evidence type="ECO:0000256" key="4">
    <source>
        <dbReference type="ARBA" id="ARBA00013244"/>
    </source>
</evidence>
<evidence type="ECO:0000256" key="7">
    <source>
        <dbReference type="ARBA" id="ARBA00022798"/>
    </source>
</evidence>
<gene>
    <name evidence="13" type="ORF">J2S44_007893</name>
</gene>
<dbReference type="InterPro" id="IPR023213">
    <property type="entry name" value="CAT-like_dom_sf"/>
</dbReference>
<keyword evidence="7" id="KW-0319">Glycerol metabolism</keyword>
<evidence type="ECO:0000256" key="1">
    <source>
        <dbReference type="ARBA" id="ARBA00004771"/>
    </source>
</evidence>
<evidence type="ECO:0000256" key="9">
    <source>
        <dbReference type="ARBA" id="ARBA00023315"/>
    </source>
</evidence>
<protein>
    <recommendedName>
        <fullName evidence="4">diacylglycerol O-acyltransferase</fullName>
        <ecNumber evidence="4">2.3.1.20</ecNumber>
    </recommendedName>
</protein>
<keyword evidence="5" id="KW-0444">Lipid biosynthesis</keyword>
<dbReference type="Proteomes" id="UP001183629">
    <property type="component" value="Unassembled WGS sequence"/>
</dbReference>
<evidence type="ECO:0000256" key="3">
    <source>
        <dbReference type="ARBA" id="ARBA00009587"/>
    </source>
</evidence>
<dbReference type="InterPro" id="IPR009721">
    <property type="entry name" value="O-acyltransferase_WSD1_C"/>
</dbReference>
<dbReference type="Pfam" id="PF03007">
    <property type="entry name" value="WS_DGAT_cat"/>
    <property type="match status" value="1"/>
</dbReference>
<evidence type="ECO:0000256" key="2">
    <source>
        <dbReference type="ARBA" id="ARBA00005189"/>
    </source>
</evidence>
<dbReference type="GO" id="GO:0005886">
    <property type="term" value="C:plasma membrane"/>
    <property type="evidence" value="ECO:0007669"/>
    <property type="project" value="TreeGrafter"/>
</dbReference>
<dbReference type="GO" id="GO:0019432">
    <property type="term" value="P:triglyceride biosynthetic process"/>
    <property type="evidence" value="ECO:0007669"/>
    <property type="project" value="TreeGrafter"/>
</dbReference>
<dbReference type="InterPro" id="IPR004255">
    <property type="entry name" value="O-acyltransferase_WSD1_N"/>
</dbReference>
<accession>A0AAE4CYJ0</accession>
<comment type="catalytic activity">
    <reaction evidence="10">
        <text>an acyl-CoA + a 1,2-diacyl-sn-glycerol = a triacyl-sn-glycerol + CoA</text>
        <dbReference type="Rhea" id="RHEA:10868"/>
        <dbReference type="ChEBI" id="CHEBI:17815"/>
        <dbReference type="ChEBI" id="CHEBI:57287"/>
        <dbReference type="ChEBI" id="CHEBI:58342"/>
        <dbReference type="ChEBI" id="CHEBI:64615"/>
        <dbReference type="EC" id="2.3.1.20"/>
    </reaction>
</comment>
<comment type="pathway">
    <text evidence="2">Lipid metabolism.</text>
</comment>
<dbReference type="GO" id="GO:0051701">
    <property type="term" value="P:biological process involved in interaction with host"/>
    <property type="evidence" value="ECO:0007669"/>
    <property type="project" value="TreeGrafter"/>
</dbReference>
<dbReference type="Pfam" id="PF06974">
    <property type="entry name" value="WS_DGAT_C"/>
    <property type="match status" value="1"/>
</dbReference>
<dbReference type="GO" id="GO:0001666">
    <property type="term" value="P:response to hypoxia"/>
    <property type="evidence" value="ECO:0007669"/>
    <property type="project" value="TreeGrafter"/>
</dbReference>
<dbReference type="EC" id="2.3.1.20" evidence="4"/>
<dbReference type="Gene3D" id="3.30.559.10">
    <property type="entry name" value="Chloramphenicol acetyltransferase-like domain"/>
    <property type="match status" value="1"/>
</dbReference>
<comment type="pathway">
    <text evidence="1">Glycerolipid metabolism; triacylglycerol biosynthesis.</text>
</comment>
<dbReference type="GO" id="GO:0004144">
    <property type="term" value="F:diacylglycerol O-acyltransferase activity"/>
    <property type="evidence" value="ECO:0007669"/>
    <property type="project" value="UniProtKB-EC"/>
</dbReference>
<dbReference type="EMBL" id="JAVDYC010000001">
    <property type="protein sequence ID" value="MDR7327643.1"/>
    <property type="molecule type" value="Genomic_DNA"/>
</dbReference>